<dbReference type="EMBL" id="JWTB01000029">
    <property type="protein sequence ID" value="KIC65724.1"/>
    <property type="molecule type" value="Genomic_DNA"/>
</dbReference>
<sequence length="124" mass="13710">MAAKWIEAVTGSLEQKKQYKQDKARIEALPEPYATAATAMHRYLMYYGGVTDGDTLMTMFGDLADLWERAAIDGTPVRAIVGDDPVEFAETFAQAYSGKQWIDKERERLRQAINTADGVSGNGS</sequence>
<dbReference type="InterPro" id="IPR008316">
    <property type="entry name" value="UCP029876"/>
</dbReference>
<comment type="caution">
    <text evidence="1">The sequence shown here is derived from an EMBL/GenBank/DDBJ whole genome shotgun (WGS) entry which is preliminary data.</text>
</comment>
<evidence type="ECO:0000313" key="1">
    <source>
        <dbReference type="EMBL" id="KIC65724.1"/>
    </source>
</evidence>
<accession>A0A0B4CX66</accession>
<dbReference type="Proteomes" id="UP000031196">
    <property type="component" value="Unassembled WGS sequence"/>
</dbReference>
<dbReference type="AlphaFoldDB" id="A0A0B4CX66"/>
<proteinExistence type="predicted"/>
<organism evidence="1 2">
    <name type="scientific">Pseudarthrobacter phenanthrenivorans</name>
    <name type="common">Arthrobacter phenanthrenivorans</name>
    <dbReference type="NCBI Taxonomy" id="361575"/>
    <lineage>
        <taxon>Bacteria</taxon>
        <taxon>Bacillati</taxon>
        <taxon>Actinomycetota</taxon>
        <taxon>Actinomycetes</taxon>
        <taxon>Micrococcales</taxon>
        <taxon>Micrococcaceae</taxon>
        <taxon>Pseudarthrobacter</taxon>
    </lineage>
</organism>
<dbReference type="RefSeq" id="WP_043454189.1">
    <property type="nucleotide sequence ID" value="NZ_JWTB01000029.1"/>
</dbReference>
<evidence type="ECO:0000313" key="2">
    <source>
        <dbReference type="Proteomes" id="UP000031196"/>
    </source>
</evidence>
<reference evidence="1 2" key="1">
    <citation type="submission" date="2014-12" db="EMBL/GenBank/DDBJ databases">
        <title>Genome sequencing of Arthrobacter phenanthrenivorans SWC37.</title>
        <authorList>
            <person name="Tan P.W."/>
            <person name="Chan K.-G."/>
        </authorList>
    </citation>
    <scope>NUCLEOTIDE SEQUENCE [LARGE SCALE GENOMIC DNA]</scope>
    <source>
        <strain evidence="1 2">SWC37</strain>
    </source>
</reference>
<protein>
    <recommendedName>
        <fullName evidence="3">DUF1048 domain-containing protein</fullName>
    </recommendedName>
</protein>
<dbReference type="Pfam" id="PF06304">
    <property type="entry name" value="DUF1048"/>
    <property type="match status" value="1"/>
</dbReference>
<dbReference type="Gene3D" id="1.10.1900.10">
    <property type="entry name" value="c-terminal domain of poly(a) binding protein"/>
    <property type="match status" value="1"/>
</dbReference>
<dbReference type="SUPFAM" id="SSF158560">
    <property type="entry name" value="BH3980-like"/>
    <property type="match status" value="1"/>
</dbReference>
<gene>
    <name evidence="1" type="ORF">RM50_14850</name>
</gene>
<dbReference type="OrthoDB" id="8083683at2"/>
<name>A0A0B4CX66_PSEPS</name>
<evidence type="ECO:0008006" key="3">
    <source>
        <dbReference type="Google" id="ProtNLM"/>
    </source>
</evidence>